<feature type="domain" description="Helicase C-terminal" evidence="11">
    <location>
        <begin position="356"/>
        <end position="520"/>
    </location>
</feature>
<dbReference type="SMART" id="SM00490">
    <property type="entry name" value="HELICc"/>
    <property type="match status" value="1"/>
</dbReference>
<evidence type="ECO:0000256" key="7">
    <source>
        <dbReference type="RuleBase" id="RU000492"/>
    </source>
</evidence>
<evidence type="ECO:0000259" key="10">
    <source>
        <dbReference type="PROSITE" id="PS51192"/>
    </source>
</evidence>
<comment type="function">
    <text evidence="8">RNA helicase.</text>
</comment>
<dbReference type="InterPro" id="IPR011545">
    <property type="entry name" value="DEAD/DEAH_box_helicase_dom"/>
</dbReference>
<keyword evidence="2 7" id="KW-0378">Hydrolase</keyword>
<dbReference type="PROSITE" id="PS51192">
    <property type="entry name" value="HELICASE_ATP_BIND_1"/>
    <property type="match status" value="1"/>
</dbReference>
<dbReference type="EMBL" id="JBFCZG010000006">
    <property type="protein sequence ID" value="KAL3421203.1"/>
    <property type="molecule type" value="Genomic_DNA"/>
</dbReference>
<dbReference type="PROSITE" id="PS00039">
    <property type="entry name" value="DEAD_ATP_HELICASE"/>
    <property type="match status" value="1"/>
</dbReference>
<evidence type="ECO:0000313" key="13">
    <source>
        <dbReference type="Proteomes" id="UP001629113"/>
    </source>
</evidence>
<dbReference type="Pfam" id="PF00271">
    <property type="entry name" value="Helicase_C"/>
    <property type="match status" value="1"/>
</dbReference>
<dbReference type="Proteomes" id="UP001629113">
    <property type="component" value="Unassembled WGS sequence"/>
</dbReference>
<keyword evidence="5 8" id="KW-0694">RNA-binding</keyword>
<evidence type="ECO:0000256" key="4">
    <source>
        <dbReference type="ARBA" id="ARBA00022840"/>
    </source>
</evidence>
<evidence type="ECO:0000256" key="5">
    <source>
        <dbReference type="ARBA" id="ARBA00022884"/>
    </source>
</evidence>
<dbReference type="Pfam" id="PF00270">
    <property type="entry name" value="DEAD"/>
    <property type="match status" value="1"/>
</dbReference>
<comment type="catalytic activity">
    <reaction evidence="8">
        <text>ATP + H2O = ADP + phosphate + H(+)</text>
        <dbReference type="Rhea" id="RHEA:13065"/>
        <dbReference type="ChEBI" id="CHEBI:15377"/>
        <dbReference type="ChEBI" id="CHEBI:15378"/>
        <dbReference type="ChEBI" id="CHEBI:30616"/>
        <dbReference type="ChEBI" id="CHEBI:43474"/>
        <dbReference type="ChEBI" id="CHEBI:456216"/>
        <dbReference type="EC" id="3.6.4.13"/>
    </reaction>
</comment>
<gene>
    <name evidence="12" type="ORF">PVAG01_07648</name>
</gene>
<evidence type="ECO:0000256" key="2">
    <source>
        <dbReference type="ARBA" id="ARBA00022801"/>
    </source>
</evidence>
<dbReference type="Gene3D" id="3.40.50.300">
    <property type="entry name" value="P-loop containing nucleotide triphosphate hydrolases"/>
    <property type="match status" value="2"/>
</dbReference>
<dbReference type="PANTHER" id="PTHR24031">
    <property type="entry name" value="RNA HELICASE"/>
    <property type="match status" value="1"/>
</dbReference>
<evidence type="ECO:0000256" key="6">
    <source>
        <dbReference type="ARBA" id="ARBA00023242"/>
    </source>
</evidence>
<evidence type="ECO:0000256" key="9">
    <source>
        <dbReference type="SAM" id="MobiDB-lite"/>
    </source>
</evidence>
<dbReference type="InterPro" id="IPR000629">
    <property type="entry name" value="RNA-helicase_DEAD-box_CS"/>
</dbReference>
<keyword evidence="13" id="KW-1185">Reference proteome</keyword>
<evidence type="ECO:0000256" key="1">
    <source>
        <dbReference type="ARBA" id="ARBA00022741"/>
    </source>
</evidence>
<proteinExistence type="inferred from homology"/>
<feature type="domain" description="Helicase ATP-binding" evidence="10">
    <location>
        <begin position="126"/>
        <end position="317"/>
    </location>
</feature>
<keyword evidence="1 7" id="KW-0547">Nucleotide-binding</keyword>
<keyword evidence="3 7" id="KW-0347">Helicase</keyword>
<comment type="similarity">
    <text evidence="7">Belongs to the DEAD box helicase family.</text>
</comment>
<dbReference type="CDD" id="cd18787">
    <property type="entry name" value="SF2_C_DEAD"/>
    <property type="match status" value="1"/>
</dbReference>
<sequence length="714" mass="77559">MFNACKRGSASLTRVLRVASSRQYVPSLRTTTATSLSLRNTAIPAIGSRFLHLSSRLNDWAGESDGFDESVYQEEEVEKSIGKRTGPAVTRFDELLEHNLVHRNVVSAITKGMGHETMTEVQSATINQALEGTDIIAQARTGTGKTLGFLVPTIQNILIKSPELAEKKRWSKARPSDIRAIIMSPTRELAEQIAVEAEKLCQNTDLRVQVATGGNSKREMLRKMQREGCHLLVATPGRLNDLLTDPYSRVSAPDVNTLVLDEADRLLDSGFGKDVEAIIRLLPERSEVDRQTLLFSATVPRDVMTLVRKTLKPDFHFVQTVKAGDIATHEKIPQKLAAAKGFENYMPTLLELSKRELEAAAADPEKQKFKAIVYFNSTANVILADEIFHNLNESSRQFNKSLLHPATISCMHGQLTQKQRTTVSDNFRRAESAIMFSTDVTARGMDFPNVSHVIQMGLPPNRDQYVHRIGRTGRGDKSGSGWIVLAQAEMNDARRSLRGLPIVIDDSLVTPSVDMTRDAQLPAGTATILGQIGEATKKVHRRTKVAAYLGLLGQLKGHGATEMAQAVNNLARYGWGFEKPPAVSPNLASKIGISRVPGMNIGYAEPEDMLPPRQSSNYRGGDRNRGGFGGDRGGDRGFGGGRGGGFGGDRGGDRGFGGGRGGGFGGDRRSGGFGGDRGSNRGFGGDRNGQPGEYSKSRGTDRGFGQLRDGTGSW</sequence>
<reference evidence="12 13" key="1">
    <citation type="submission" date="2024-06" db="EMBL/GenBank/DDBJ databases">
        <title>Complete genome of Phlyctema vagabunda strain 19-DSS-EL-015.</title>
        <authorList>
            <person name="Fiorenzani C."/>
        </authorList>
    </citation>
    <scope>NUCLEOTIDE SEQUENCE [LARGE SCALE GENOMIC DNA]</scope>
    <source>
        <strain evidence="12 13">19-DSS-EL-015</strain>
    </source>
</reference>
<dbReference type="EC" id="3.6.4.13" evidence="8"/>
<evidence type="ECO:0000259" key="11">
    <source>
        <dbReference type="PROSITE" id="PS51194"/>
    </source>
</evidence>
<dbReference type="InterPro" id="IPR014001">
    <property type="entry name" value="Helicase_ATP-bd"/>
</dbReference>
<name>A0ABR4PD08_9HELO</name>
<accession>A0ABR4PD08</accession>
<evidence type="ECO:0000256" key="8">
    <source>
        <dbReference type="RuleBase" id="RU365068"/>
    </source>
</evidence>
<protein>
    <recommendedName>
        <fullName evidence="8">ATP-dependent RNA helicase</fullName>
        <ecNumber evidence="8">3.6.4.13</ecNumber>
    </recommendedName>
</protein>
<dbReference type="InterPro" id="IPR001650">
    <property type="entry name" value="Helicase_C-like"/>
</dbReference>
<keyword evidence="4 7" id="KW-0067">ATP-binding</keyword>
<dbReference type="GO" id="GO:0004386">
    <property type="term" value="F:helicase activity"/>
    <property type="evidence" value="ECO:0007669"/>
    <property type="project" value="UniProtKB-KW"/>
</dbReference>
<comment type="caution">
    <text evidence="12">The sequence shown here is derived from an EMBL/GenBank/DDBJ whole genome shotgun (WGS) entry which is preliminary data.</text>
</comment>
<feature type="region of interest" description="Disordered" evidence="9">
    <location>
        <begin position="604"/>
        <end position="714"/>
    </location>
</feature>
<evidence type="ECO:0000256" key="3">
    <source>
        <dbReference type="ARBA" id="ARBA00022806"/>
    </source>
</evidence>
<keyword evidence="6" id="KW-0539">Nucleus</keyword>
<dbReference type="InterPro" id="IPR027417">
    <property type="entry name" value="P-loop_NTPase"/>
</dbReference>
<dbReference type="SMART" id="SM00487">
    <property type="entry name" value="DEXDc"/>
    <property type="match status" value="1"/>
</dbReference>
<organism evidence="12 13">
    <name type="scientific">Phlyctema vagabunda</name>
    <dbReference type="NCBI Taxonomy" id="108571"/>
    <lineage>
        <taxon>Eukaryota</taxon>
        <taxon>Fungi</taxon>
        <taxon>Dikarya</taxon>
        <taxon>Ascomycota</taxon>
        <taxon>Pezizomycotina</taxon>
        <taxon>Leotiomycetes</taxon>
        <taxon>Helotiales</taxon>
        <taxon>Dermateaceae</taxon>
        <taxon>Phlyctema</taxon>
    </lineage>
</organism>
<evidence type="ECO:0000313" key="12">
    <source>
        <dbReference type="EMBL" id="KAL3421203.1"/>
    </source>
</evidence>
<comment type="domain">
    <text evidence="8">The Q motif is unique to and characteristic of the DEAD box family of RNA helicases and controls ATP binding and hydrolysis.</text>
</comment>
<feature type="compositionally biased region" description="Gly residues" evidence="9">
    <location>
        <begin position="626"/>
        <end position="687"/>
    </location>
</feature>
<dbReference type="SUPFAM" id="SSF52540">
    <property type="entry name" value="P-loop containing nucleoside triphosphate hydrolases"/>
    <property type="match status" value="2"/>
</dbReference>
<dbReference type="PROSITE" id="PS51194">
    <property type="entry name" value="HELICASE_CTER"/>
    <property type="match status" value="1"/>
</dbReference>
<dbReference type="CDD" id="cd17964">
    <property type="entry name" value="DEADc_MSS116"/>
    <property type="match status" value="1"/>
</dbReference>